<dbReference type="RefSeq" id="WP_258214775.1">
    <property type="nucleotide sequence ID" value="NZ_JANQBD010000013.1"/>
</dbReference>
<evidence type="ECO:0000313" key="2">
    <source>
        <dbReference type="Proteomes" id="UP001300012"/>
    </source>
</evidence>
<dbReference type="EMBL" id="JANQBD010000013">
    <property type="protein sequence ID" value="MCR8633200.1"/>
    <property type="molecule type" value="Genomic_DNA"/>
</dbReference>
<protein>
    <recommendedName>
        <fullName evidence="3">HNH endonuclease</fullName>
    </recommendedName>
</protein>
<gene>
    <name evidence="1" type="ORF">NV381_18530</name>
</gene>
<keyword evidence="2" id="KW-1185">Reference proteome</keyword>
<dbReference type="Proteomes" id="UP001300012">
    <property type="component" value="Unassembled WGS sequence"/>
</dbReference>
<evidence type="ECO:0008006" key="3">
    <source>
        <dbReference type="Google" id="ProtNLM"/>
    </source>
</evidence>
<evidence type="ECO:0000313" key="1">
    <source>
        <dbReference type="EMBL" id="MCR8633200.1"/>
    </source>
</evidence>
<name>A0ABT1YKE6_9BACL</name>
<reference evidence="1 2" key="1">
    <citation type="submission" date="2022-08" db="EMBL/GenBank/DDBJ databases">
        <title>Paenibacillus endoradicis sp. nov., Paenibacillus radicibacter sp. nov and Paenibacillus pararadicis sp. nov., three cold-adapted plant growth-promoting bacteria isolated from root of Larix gmelinii in Great Khingan.</title>
        <authorList>
            <person name="Xue H."/>
        </authorList>
    </citation>
    <scope>NUCLEOTIDE SEQUENCE [LARGE SCALE GENOMIC DNA]</scope>
    <source>
        <strain evidence="1 2">N5-1-1-5</strain>
    </source>
</reference>
<organism evidence="1 2">
    <name type="scientific">Paenibacillus radicis</name>
    <name type="common">ex Xue et al. 2023</name>
    <dbReference type="NCBI Taxonomy" id="2972489"/>
    <lineage>
        <taxon>Bacteria</taxon>
        <taxon>Bacillati</taxon>
        <taxon>Bacillota</taxon>
        <taxon>Bacilli</taxon>
        <taxon>Bacillales</taxon>
        <taxon>Paenibacillaceae</taxon>
        <taxon>Paenibacillus</taxon>
    </lineage>
</organism>
<sequence>MLIRMNKSKYHDEFKIVLNFVDQLLDYSAMNQTFVSEHFLAHFNSGKPTGAGSWYLSKSRNSDGPVVSGYMGLFNALSIQERIQIREAFQNDICFYDQYDTVTFCFKSNKLPPKLKTALNQFIVPFYSQIFNKIGFDQIGTFSKHPFERSYFFEGYLQSNDNIKLCPACLCEIDLSKNLIADLDHYFPKHEYPALAILPDNLIPVCLSCNERVKLQQDPLDISANPGAIQRAFIPYKHEAIDELDIGIVFGTRDKFIVQLTTSSTEDVANARVNNLNRIYDLSGRWPGRLENMYDALLSDLAEDNPDWDNLDEWLKQKLSGKCHSSEKGKRKLPLYFLRMKLLETLLGDPIKFKAILRDLRMRRIF</sequence>
<proteinExistence type="predicted"/>
<accession>A0ABT1YKE6</accession>
<comment type="caution">
    <text evidence="1">The sequence shown here is derived from an EMBL/GenBank/DDBJ whole genome shotgun (WGS) entry which is preliminary data.</text>
</comment>